<evidence type="ECO:0000313" key="1">
    <source>
        <dbReference type="EMBL" id="MEC4720508.1"/>
    </source>
</evidence>
<dbReference type="Proteomes" id="UP001352263">
    <property type="component" value="Unassembled WGS sequence"/>
</dbReference>
<dbReference type="RefSeq" id="WP_326507226.1">
    <property type="nucleotide sequence ID" value="NZ_JAWIIV010000011.1"/>
</dbReference>
<reference evidence="1 2" key="1">
    <citation type="submission" date="2023-10" db="EMBL/GenBank/DDBJ databases">
        <title>Noviherbaspirillum sp. CPCC 100848 genome assembly.</title>
        <authorList>
            <person name="Li X.Y."/>
            <person name="Fang X.M."/>
        </authorList>
    </citation>
    <scope>NUCLEOTIDE SEQUENCE [LARGE SCALE GENOMIC DNA]</scope>
    <source>
        <strain evidence="1 2">CPCC 100848</strain>
    </source>
</reference>
<protein>
    <submittedName>
        <fullName evidence="1">Uncharacterized protein</fullName>
    </submittedName>
</protein>
<sequence>MKHPERLPTVGDEVWFVFHGLVCRGRVSRIDKPGQPMAYACVFVKLGGKPDGGETCLHGRSSAKAGEGDHWYWSEQDAWNIIAHELEREAQRLEPQQN</sequence>
<name>A0ABU6JAE7_9BURK</name>
<accession>A0ABU6JAE7</accession>
<evidence type="ECO:0000313" key="2">
    <source>
        <dbReference type="Proteomes" id="UP001352263"/>
    </source>
</evidence>
<dbReference type="EMBL" id="JAWIIV010000011">
    <property type="protein sequence ID" value="MEC4720508.1"/>
    <property type="molecule type" value="Genomic_DNA"/>
</dbReference>
<comment type="caution">
    <text evidence="1">The sequence shown here is derived from an EMBL/GenBank/DDBJ whole genome shotgun (WGS) entry which is preliminary data.</text>
</comment>
<gene>
    <name evidence="1" type="ORF">RY831_15200</name>
</gene>
<organism evidence="1 2">
    <name type="scientific">Noviherbaspirillum album</name>
    <dbReference type="NCBI Taxonomy" id="3080276"/>
    <lineage>
        <taxon>Bacteria</taxon>
        <taxon>Pseudomonadati</taxon>
        <taxon>Pseudomonadota</taxon>
        <taxon>Betaproteobacteria</taxon>
        <taxon>Burkholderiales</taxon>
        <taxon>Oxalobacteraceae</taxon>
        <taxon>Noviherbaspirillum</taxon>
    </lineage>
</organism>
<proteinExistence type="predicted"/>
<keyword evidence="2" id="KW-1185">Reference proteome</keyword>